<accession>A0A1F4Y1G1</accession>
<reference evidence="1 2" key="1">
    <citation type="journal article" date="2016" name="Nat. Commun.">
        <title>Thousands of microbial genomes shed light on interconnected biogeochemical processes in an aquifer system.</title>
        <authorList>
            <person name="Anantharaman K."/>
            <person name="Brown C.T."/>
            <person name="Hug L.A."/>
            <person name="Sharon I."/>
            <person name="Castelle C.J."/>
            <person name="Probst A.J."/>
            <person name="Thomas B.C."/>
            <person name="Singh A."/>
            <person name="Wilkins M.J."/>
            <person name="Karaoz U."/>
            <person name="Brodie E.L."/>
            <person name="Williams K.H."/>
            <person name="Hubbard S.S."/>
            <person name="Banfield J.F."/>
        </authorList>
    </citation>
    <scope>NUCLEOTIDE SEQUENCE [LARGE SCALE GENOMIC DNA]</scope>
</reference>
<sequence length="464" mass="52335">MRTMTNLPILLGLVVAIPILLLAIILLLANLGAYFTKIAQGTTSFITRGKSLRMVLPNIGGYRMSNDEDLDGRHWLIPEKNPEVVLKSFFHKSLPRTIWFQKWLWKQFGIRFIGVAWPHTHVHWFDIRSRKRLAERNEVTPDAPLRSRVVESPESTKVDHLLFLVPRPVYLEGVELAGDNARINLLLLPIYRQVIPTLSVYYLKGDFFSPLDGAIEAAMVDFFSSHRVAVYKTGKKKKKGEFYKDTYDPPQGDLARKEYEKQYESSALTYSLWLKLTKGGEGSPIEVRLRTLNVSAAYRRNLKSEEKQELVEYIDKHLTPGTPPEEISSETLKQLIPSGIVPRFGFALVSFRVVEWEAHESTIDLAKALLQKETELHTAEGVRQKAYGQRDAILALAEGESSRYLRLVTALIDRGVNPDIAADVVATQLRTENVRDSRLTTYVEGGGRTGTGVMIPASPPGHST</sequence>
<gene>
    <name evidence="1" type="ORF">A3D70_00710</name>
</gene>
<name>A0A1F4Y1G1_9BACT</name>
<evidence type="ECO:0000313" key="1">
    <source>
        <dbReference type="EMBL" id="OGC87805.1"/>
    </source>
</evidence>
<proteinExistence type="predicted"/>
<dbReference type="Proteomes" id="UP000178720">
    <property type="component" value="Unassembled WGS sequence"/>
</dbReference>
<dbReference type="AlphaFoldDB" id="A0A1F4Y1G1"/>
<comment type="caution">
    <text evidence="1">The sequence shown here is derived from an EMBL/GenBank/DDBJ whole genome shotgun (WGS) entry which is preliminary data.</text>
</comment>
<protein>
    <recommendedName>
        <fullName evidence="3">Band 7 domain-containing protein</fullName>
    </recommendedName>
</protein>
<evidence type="ECO:0008006" key="3">
    <source>
        <dbReference type="Google" id="ProtNLM"/>
    </source>
</evidence>
<organism evidence="1 2">
    <name type="scientific">Candidatus Adlerbacteria bacterium RIFCSPHIGHO2_02_FULL_54_18</name>
    <dbReference type="NCBI Taxonomy" id="1797241"/>
    <lineage>
        <taxon>Bacteria</taxon>
        <taxon>Candidatus Adleribacteriota</taxon>
    </lineage>
</organism>
<evidence type="ECO:0000313" key="2">
    <source>
        <dbReference type="Proteomes" id="UP000178720"/>
    </source>
</evidence>
<dbReference type="EMBL" id="MEWV01000024">
    <property type="protein sequence ID" value="OGC87805.1"/>
    <property type="molecule type" value="Genomic_DNA"/>
</dbReference>